<protein>
    <submittedName>
        <fullName evidence="7">Yip1 domain-containing protein</fullName>
    </submittedName>
</protein>
<sequence length="217" mass="24191">MNSELTNTENQQDLTDKEIFMKIWTSPRKVFKFINDNHYDKYVNGLLFFAGISRAFDRASLKNMGDNMSLIAILGLCIIVGGLIGWISYYIYAALLNWTGKWINGQGDTKSILRIISYAMTPAIIALIFLIPQIGIYGNEMFKSDGDIISAGIIANVFVYGSMILEFILGIWTIVFCVVGVSEVQKLSIGKSILNLLLPLLVFAIPIIIIVLIIKVL</sequence>
<organism evidence="7 8">
    <name type="scientific">Arenibacter troitsensis</name>
    <dbReference type="NCBI Taxonomy" id="188872"/>
    <lineage>
        <taxon>Bacteria</taxon>
        <taxon>Pseudomonadati</taxon>
        <taxon>Bacteroidota</taxon>
        <taxon>Flavobacteriia</taxon>
        <taxon>Flavobacteriales</taxon>
        <taxon>Flavobacteriaceae</taxon>
        <taxon>Arenibacter</taxon>
    </lineage>
</organism>
<feature type="domain" description="Yip1" evidence="6">
    <location>
        <begin position="22"/>
        <end position="209"/>
    </location>
</feature>
<feature type="transmembrane region" description="Helical" evidence="5">
    <location>
        <begin position="193"/>
        <end position="214"/>
    </location>
</feature>
<dbReference type="EMBL" id="FXAO01000018">
    <property type="protein sequence ID" value="SMG53515.1"/>
    <property type="molecule type" value="Genomic_DNA"/>
</dbReference>
<dbReference type="STRING" id="188872.SAMN03080602_04390"/>
<keyword evidence="3 5" id="KW-1133">Transmembrane helix</keyword>
<evidence type="ECO:0000256" key="4">
    <source>
        <dbReference type="ARBA" id="ARBA00023136"/>
    </source>
</evidence>
<evidence type="ECO:0000259" key="6">
    <source>
        <dbReference type="Pfam" id="PF04893"/>
    </source>
</evidence>
<feature type="transmembrane region" description="Helical" evidence="5">
    <location>
        <begin position="70"/>
        <end position="95"/>
    </location>
</feature>
<comment type="subcellular location">
    <subcellularLocation>
        <location evidence="1">Membrane</location>
        <topology evidence="1">Multi-pass membrane protein</topology>
    </subcellularLocation>
</comment>
<evidence type="ECO:0000313" key="8">
    <source>
        <dbReference type="Proteomes" id="UP000193420"/>
    </source>
</evidence>
<dbReference type="OrthoDB" id="1449862at2"/>
<keyword evidence="8" id="KW-1185">Reference proteome</keyword>
<feature type="transmembrane region" description="Helical" evidence="5">
    <location>
        <begin position="148"/>
        <end position="181"/>
    </location>
</feature>
<dbReference type="RefSeq" id="WP_085501030.1">
    <property type="nucleotide sequence ID" value="NZ_FXAO01000018.1"/>
</dbReference>
<dbReference type="Proteomes" id="UP000193420">
    <property type="component" value="Unassembled WGS sequence"/>
</dbReference>
<keyword evidence="4 5" id="KW-0472">Membrane</keyword>
<evidence type="ECO:0000256" key="5">
    <source>
        <dbReference type="SAM" id="Phobius"/>
    </source>
</evidence>
<evidence type="ECO:0000256" key="1">
    <source>
        <dbReference type="ARBA" id="ARBA00004141"/>
    </source>
</evidence>
<evidence type="ECO:0000256" key="2">
    <source>
        <dbReference type="ARBA" id="ARBA00022692"/>
    </source>
</evidence>
<accession>A0A1X7LIA3</accession>
<dbReference type="Pfam" id="PF04893">
    <property type="entry name" value="Yip1"/>
    <property type="match status" value="1"/>
</dbReference>
<proteinExistence type="predicted"/>
<evidence type="ECO:0000313" key="7">
    <source>
        <dbReference type="EMBL" id="SMG53515.1"/>
    </source>
</evidence>
<dbReference type="InterPro" id="IPR006977">
    <property type="entry name" value="Yip1_dom"/>
</dbReference>
<feature type="transmembrane region" description="Helical" evidence="5">
    <location>
        <begin position="115"/>
        <end position="136"/>
    </location>
</feature>
<gene>
    <name evidence="7" type="ORF">SAMN03080602_04390</name>
</gene>
<dbReference type="GO" id="GO:0016020">
    <property type="term" value="C:membrane"/>
    <property type="evidence" value="ECO:0007669"/>
    <property type="project" value="UniProtKB-SubCell"/>
</dbReference>
<evidence type="ECO:0000256" key="3">
    <source>
        <dbReference type="ARBA" id="ARBA00022989"/>
    </source>
</evidence>
<name>A0A1X7LIA3_9FLAO</name>
<keyword evidence="2 5" id="KW-0812">Transmembrane</keyword>
<dbReference type="AlphaFoldDB" id="A0A1X7LIA3"/>
<reference evidence="8" key="1">
    <citation type="submission" date="2017-04" db="EMBL/GenBank/DDBJ databases">
        <authorList>
            <person name="Varghese N."/>
            <person name="Submissions S."/>
        </authorList>
    </citation>
    <scope>NUCLEOTIDE SEQUENCE [LARGE SCALE GENOMIC DNA]</scope>
    <source>
        <strain evidence="8">DSM 19835</strain>
    </source>
</reference>